<gene>
    <name evidence="2" type="ORF">PM001_LOCUS30759</name>
</gene>
<name>A0AAV1VFC4_9STRA</name>
<reference evidence="2" key="1">
    <citation type="submission" date="2024-01" db="EMBL/GenBank/DDBJ databases">
        <authorList>
            <person name="Webb A."/>
        </authorList>
    </citation>
    <scope>NUCLEOTIDE SEQUENCE</scope>
    <source>
        <strain evidence="2">Pm1</strain>
    </source>
</reference>
<evidence type="ECO:0008006" key="4">
    <source>
        <dbReference type="Google" id="ProtNLM"/>
    </source>
</evidence>
<accession>A0AAV1VFC4</accession>
<sequence length="112" mass="12227">MAEYPSRIQKTRRDTGHSVLKTAATAIDHNVQNAVKKKTRGTTSFRSVKRHLRNRATSGWSTQGDAHDVLQEVHAEQQGAVDAVDIHLADDGIVRAIGVGTLSCRWKTPQGG</sequence>
<comment type="caution">
    <text evidence="2">The sequence shown here is derived from an EMBL/GenBank/DDBJ whole genome shotgun (WGS) entry which is preliminary data.</text>
</comment>
<feature type="region of interest" description="Disordered" evidence="1">
    <location>
        <begin position="30"/>
        <end position="62"/>
    </location>
</feature>
<protein>
    <recommendedName>
        <fullName evidence="4">Transposase</fullName>
    </recommendedName>
</protein>
<proteinExistence type="predicted"/>
<dbReference type="AlphaFoldDB" id="A0AAV1VFC4"/>
<evidence type="ECO:0000313" key="3">
    <source>
        <dbReference type="Proteomes" id="UP001162060"/>
    </source>
</evidence>
<dbReference type="EMBL" id="CAKLBY020000334">
    <property type="protein sequence ID" value="CAK7945609.1"/>
    <property type="molecule type" value="Genomic_DNA"/>
</dbReference>
<dbReference type="Proteomes" id="UP001162060">
    <property type="component" value="Unassembled WGS sequence"/>
</dbReference>
<evidence type="ECO:0000313" key="2">
    <source>
        <dbReference type="EMBL" id="CAK7945609.1"/>
    </source>
</evidence>
<evidence type="ECO:0000256" key="1">
    <source>
        <dbReference type="SAM" id="MobiDB-lite"/>
    </source>
</evidence>
<organism evidence="2 3">
    <name type="scientific">Peronospora matthiolae</name>
    <dbReference type="NCBI Taxonomy" id="2874970"/>
    <lineage>
        <taxon>Eukaryota</taxon>
        <taxon>Sar</taxon>
        <taxon>Stramenopiles</taxon>
        <taxon>Oomycota</taxon>
        <taxon>Peronosporomycetes</taxon>
        <taxon>Peronosporales</taxon>
        <taxon>Peronosporaceae</taxon>
        <taxon>Peronospora</taxon>
    </lineage>
</organism>